<sequence>MVVKFNTLINHDNTVAQFFDKILLKTKSSACNKNSLSRYYKILIDLIFHKPESNITLPKHTAQCLSLPSYDGFLTSILIYTSSGDVISKVSKGDHDRNHNIAEVSDCFSG</sequence>
<accession>A0A1B6C475</accession>
<dbReference type="AlphaFoldDB" id="A0A1B6C475"/>
<proteinExistence type="predicted"/>
<gene>
    <name evidence="1" type="ORF">g.3695</name>
</gene>
<name>A0A1B6C475_9HEMI</name>
<evidence type="ECO:0000313" key="1">
    <source>
        <dbReference type="EMBL" id="JAS08308.1"/>
    </source>
</evidence>
<organism evidence="1">
    <name type="scientific">Clastoptera arizonana</name>
    <name type="common">Arizona spittle bug</name>
    <dbReference type="NCBI Taxonomy" id="38151"/>
    <lineage>
        <taxon>Eukaryota</taxon>
        <taxon>Metazoa</taxon>
        <taxon>Ecdysozoa</taxon>
        <taxon>Arthropoda</taxon>
        <taxon>Hexapoda</taxon>
        <taxon>Insecta</taxon>
        <taxon>Pterygota</taxon>
        <taxon>Neoptera</taxon>
        <taxon>Paraneoptera</taxon>
        <taxon>Hemiptera</taxon>
        <taxon>Auchenorrhyncha</taxon>
        <taxon>Cercopoidea</taxon>
        <taxon>Clastopteridae</taxon>
        <taxon>Clastoptera</taxon>
    </lineage>
</organism>
<protein>
    <submittedName>
        <fullName evidence="1">Uncharacterized protein</fullName>
    </submittedName>
</protein>
<dbReference type="EMBL" id="GEDC01028990">
    <property type="protein sequence ID" value="JAS08308.1"/>
    <property type="molecule type" value="Transcribed_RNA"/>
</dbReference>
<reference evidence="1" key="1">
    <citation type="submission" date="2015-12" db="EMBL/GenBank/DDBJ databases">
        <title>De novo transcriptome assembly of four potential Pierce s Disease insect vectors from Arizona vineyards.</title>
        <authorList>
            <person name="Tassone E.E."/>
        </authorList>
    </citation>
    <scope>NUCLEOTIDE SEQUENCE</scope>
</reference>